<dbReference type="Proteomes" id="UP000658305">
    <property type="component" value="Unassembled WGS sequence"/>
</dbReference>
<protein>
    <recommendedName>
        <fullName evidence="3">SnoaL-like domain-containing protein</fullName>
    </recommendedName>
</protein>
<name>A0ABQ3F826_9RHOB</name>
<dbReference type="EMBL" id="BMYI01000001">
    <property type="protein sequence ID" value="GHC12668.1"/>
    <property type="molecule type" value="Genomic_DNA"/>
</dbReference>
<reference evidence="2" key="1">
    <citation type="journal article" date="2019" name="Int. J. Syst. Evol. Microbiol.">
        <title>The Global Catalogue of Microorganisms (GCM) 10K type strain sequencing project: providing services to taxonomists for standard genome sequencing and annotation.</title>
        <authorList>
            <consortium name="The Broad Institute Genomics Platform"/>
            <consortium name="The Broad Institute Genome Sequencing Center for Infectious Disease"/>
            <person name="Wu L."/>
            <person name="Ma J."/>
        </authorList>
    </citation>
    <scope>NUCLEOTIDE SEQUENCE [LARGE SCALE GENOMIC DNA]</scope>
    <source>
        <strain evidence="2">KCTC 23298</strain>
    </source>
</reference>
<evidence type="ECO:0008006" key="3">
    <source>
        <dbReference type="Google" id="ProtNLM"/>
    </source>
</evidence>
<organism evidence="1 2">
    <name type="scientific">Gemmobacter nanjingensis</name>
    <dbReference type="NCBI Taxonomy" id="488454"/>
    <lineage>
        <taxon>Bacteria</taxon>
        <taxon>Pseudomonadati</taxon>
        <taxon>Pseudomonadota</taxon>
        <taxon>Alphaproteobacteria</taxon>
        <taxon>Rhodobacterales</taxon>
        <taxon>Paracoccaceae</taxon>
        <taxon>Gemmobacter</taxon>
    </lineage>
</organism>
<evidence type="ECO:0000313" key="1">
    <source>
        <dbReference type="EMBL" id="GHC12668.1"/>
    </source>
</evidence>
<sequence>MAGRHPRRDEGYAPIGTTTHPALHRLRTAWAYARETSPAVEAINSACPGLRAVPVCEGTWVLQGPTPTGGSVHACITIFDQLTVIRVEDGKPYEHHLINLPDPLRTARPAVA</sequence>
<proteinExistence type="predicted"/>
<comment type="caution">
    <text evidence="1">The sequence shown here is derived from an EMBL/GenBank/DDBJ whole genome shotgun (WGS) entry which is preliminary data.</text>
</comment>
<evidence type="ECO:0000313" key="2">
    <source>
        <dbReference type="Proteomes" id="UP000658305"/>
    </source>
</evidence>
<accession>A0ABQ3F826</accession>
<keyword evidence="2" id="KW-1185">Reference proteome</keyword>
<gene>
    <name evidence="1" type="ORF">GCM10007291_07440</name>
</gene>